<feature type="domain" description="SWIM-type" evidence="3">
    <location>
        <begin position="85"/>
        <end position="126"/>
    </location>
</feature>
<evidence type="ECO:0000256" key="1">
    <source>
        <dbReference type="PROSITE-ProRule" id="PRU00325"/>
    </source>
</evidence>
<dbReference type="AlphaFoldDB" id="A0A388KNZ3"/>
<sequence length="305" mass="33913">MLRSHVSLSAMPPTEEATLSGLQAHVVPRTVVMPKSYTKLNRICRSRIAAASDLSCGGSEEYCSTRLARLGLQVREPPQRLKFGFLVRARARGDKHCTCYVYDEESSNNVSAAVCAHTIDMSMDLPLWFAGVNVEDRPEDDDMTAYQESTIICIAHAFRAAVQMGANVDGGFISHDCLSRVADCFRLLLVASMWLMRMAGDNLHSHYEAFYFAKLVSKPMLVAFMHRSFEHQPSVVRATNVVMERLGKANTTLGEYPKYIPEWVSCDIVFGHDASITGPEDVKRLDWLGSPPLEEDDDDAGKDDA</sequence>
<dbReference type="Proteomes" id="UP000265515">
    <property type="component" value="Unassembled WGS sequence"/>
</dbReference>
<keyword evidence="5" id="KW-1185">Reference proteome</keyword>
<dbReference type="InterPro" id="IPR007527">
    <property type="entry name" value="Znf_SWIM"/>
</dbReference>
<proteinExistence type="predicted"/>
<gene>
    <name evidence="4" type="ORF">CBR_g9163</name>
</gene>
<keyword evidence="1" id="KW-0862">Zinc</keyword>
<keyword evidence="1" id="KW-0479">Metal-binding</keyword>
<dbReference type="PROSITE" id="PS50966">
    <property type="entry name" value="ZF_SWIM"/>
    <property type="match status" value="1"/>
</dbReference>
<evidence type="ECO:0000259" key="3">
    <source>
        <dbReference type="PROSITE" id="PS50966"/>
    </source>
</evidence>
<reference evidence="4 5" key="1">
    <citation type="journal article" date="2018" name="Cell">
        <title>The Chara Genome: Secondary Complexity and Implications for Plant Terrestrialization.</title>
        <authorList>
            <person name="Nishiyama T."/>
            <person name="Sakayama H."/>
            <person name="Vries J.D."/>
            <person name="Buschmann H."/>
            <person name="Saint-Marcoux D."/>
            <person name="Ullrich K.K."/>
            <person name="Haas F.B."/>
            <person name="Vanderstraeten L."/>
            <person name="Becker D."/>
            <person name="Lang D."/>
            <person name="Vosolsobe S."/>
            <person name="Rombauts S."/>
            <person name="Wilhelmsson P.K.I."/>
            <person name="Janitza P."/>
            <person name="Kern R."/>
            <person name="Heyl A."/>
            <person name="Rumpler F."/>
            <person name="Villalobos L.I.A.C."/>
            <person name="Clay J.M."/>
            <person name="Skokan R."/>
            <person name="Toyoda A."/>
            <person name="Suzuki Y."/>
            <person name="Kagoshima H."/>
            <person name="Schijlen E."/>
            <person name="Tajeshwar N."/>
            <person name="Catarino B."/>
            <person name="Hetherington A.J."/>
            <person name="Saltykova A."/>
            <person name="Bonnot C."/>
            <person name="Breuninger H."/>
            <person name="Symeonidi A."/>
            <person name="Radhakrishnan G.V."/>
            <person name="Van Nieuwerburgh F."/>
            <person name="Deforce D."/>
            <person name="Chang C."/>
            <person name="Karol K.G."/>
            <person name="Hedrich R."/>
            <person name="Ulvskov P."/>
            <person name="Glockner G."/>
            <person name="Delwiche C.F."/>
            <person name="Petrasek J."/>
            <person name="Van de Peer Y."/>
            <person name="Friml J."/>
            <person name="Beilby M."/>
            <person name="Dolan L."/>
            <person name="Kohara Y."/>
            <person name="Sugano S."/>
            <person name="Fujiyama A."/>
            <person name="Delaux P.-M."/>
            <person name="Quint M."/>
            <person name="TheiBen G."/>
            <person name="Hagemann M."/>
            <person name="Harholt J."/>
            <person name="Dunand C."/>
            <person name="Zachgo S."/>
            <person name="Langdale J."/>
            <person name="Maumus F."/>
            <person name="Straeten D.V.D."/>
            <person name="Gould S.B."/>
            <person name="Rensing S.A."/>
        </authorList>
    </citation>
    <scope>NUCLEOTIDE SEQUENCE [LARGE SCALE GENOMIC DNA]</scope>
    <source>
        <strain evidence="4 5">S276</strain>
    </source>
</reference>
<evidence type="ECO:0000256" key="2">
    <source>
        <dbReference type="SAM" id="MobiDB-lite"/>
    </source>
</evidence>
<comment type="caution">
    <text evidence="4">The sequence shown here is derived from an EMBL/GenBank/DDBJ whole genome shotgun (WGS) entry which is preliminary data.</text>
</comment>
<organism evidence="4 5">
    <name type="scientific">Chara braunii</name>
    <name type="common">Braun's stonewort</name>
    <dbReference type="NCBI Taxonomy" id="69332"/>
    <lineage>
        <taxon>Eukaryota</taxon>
        <taxon>Viridiplantae</taxon>
        <taxon>Streptophyta</taxon>
        <taxon>Charophyceae</taxon>
        <taxon>Charales</taxon>
        <taxon>Characeae</taxon>
        <taxon>Chara</taxon>
    </lineage>
</organism>
<feature type="compositionally biased region" description="Acidic residues" evidence="2">
    <location>
        <begin position="293"/>
        <end position="305"/>
    </location>
</feature>
<name>A0A388KNZ3_CHABU</name>
<evidence type="ECO:0000313" key="4">
    <source>
        <dbReference type="EMBL" id="GBG71755.1"/>
    </source>
</evidence>
<dbReference type="Gramene" id="GBG71755">
    <property type="protein sequence ID" value="GBG71755"/>
    <property type="gene ID" value="CBR_g9163"/>
</dbReference>
<evidence type="ECO:0000313" key="5">
    <source>
        <dbReference type="Proteomes" id="UP000265515"/>
    </source>
</evidence>
<dbReference type="GO" id="GO:0008270">
    <property type="term" value="F:zinc ion binding"/>
    <property type="evidence" value="ECO:0007669"/>
    <property type="project" value="UniProtKB-KW"/>
</dbReference>
<feature type="region of interest" description="Disordered" evidence="2">
    <location>
        <begin position="286"/>
        <end position="305"/>
    </location>
</feature>
<protein>
    <recommendedName>
        <fullName evidence="3">SWIM-type domain-containing protein</fullName>
    </recommendedName>
</protein>
<dbReference type="EMBL" id="BFEA01000153">
    <property type="protein sequence ID" value="GBG71755.1"/>
    <property type="molecule type" value="Genomic_DNA"/>
</dbReference>
<accession>A0A388KNZ3</accession>
<keyword evidence="1" id="KW-0863">Zinc-finger</keyword>